<dbReference type="SUPFAM" id="SSF55424">
    <property type="entry name" value="FAD/NAD-linked reductases, dimerisation (C-terminal) domain"/>
    <property type="match status" value="1"/>
</dbReference>
<name>E0TGR1_PARBH</name>
<dbReference type="Gene3D" id="3.50.50.60">
    <property type="entry name" value="FAD/NAD(P)-binding domain"/>
    <property type="match status" value="2"/>
</dbReference>
<evidence type="ECO:0000259" key="11">
    <source>
        <dbReference type="Pfam" id="PF02852"/>
    </source>
</evidence>
<dbReference type="GO" id="GO:0016668">
    <property type="term" value="F:oxidoreductase activity, acting on a sulfur group of donors, NAD(P) as acceptor"/>
    <property type="evidence" value="ECO:0007669"/>
    <property type="project" value="InterPro"/>
</dbReference>
<dbReference type="eggNOG" id="COG1249">
    <property type="taxonomic scope" value="Bacteria"/>
</dbReference>
<keyword evidence="8" id="KW-0547">Nucleotide-binding</keyword>
<dbReference type="PROSITE" id="PS00076">
    <property type="entry name" value="PYRIDINE_REDOX_1"/>
    <property type="match status" value="1"/>
</dbReference>
<dbReference type="PRINTS" id="PR00368">
    <property type="entry name" value="FADPNR"/>
</dbReference>
<dbReference type="PIRSF" id="PIRSF000350">
    <property type="entry name" value="Mercury_reductase_MerA"/>
    <property type="match status" value="1"/>
</dbReference>
<dbReference type="STRING" id="314260.PB2503_13164"/>
<protein>
    <submittedName>
        <fullName evidence="13">Putative mercuric reductase protein</fullName>
    </submittedName>
</protein>
<organism evidence="13 14">
    <name type="scientific">Parvularcula bermudensis (strain ATCC BAA-594 / HTCC2503 / KCTC 12087)</name>
    <dbReference type="NCBI Taxonomy" id="314260"/>
    <lineage>
        <taxon>Bacteria</taxon>
        <taxon>Pseudomonadati</taxon>
        <taxon>Pseudomonadota</taxon>
        <taxon>Alphaproteobacteria</taxon>
        <taxon>Parvularculales</taxon>
        <taxon>Parvularculaceae</taxon>
        <taxon>Parvularcula</taxon>
    </lineage>
</organism>
<dbReference type="InterPro" id="IPR012999">
    <property type="entry name" value="Pyr_OxRdtase_I_AS"/>
</dbReference>
<keyword evidence="4" id="KW-0521">NADP</keyword>
<feature type="binding site" evidence="8">
    <location>
        <begin position="178"/>
        <end position="185"/>
    </location>
    <ligand>
        <name>NAD(+)</name>
        <dbReference type="ChEBI" id="CHEBI:57540"/>
    </ligand>
</feature>
<evidence type="ECO:0000256" key="6">
    <source>
        <dbReference type="ARBA" id="ARBA00023157"/>
    </source>
</evidence>
<accession>E0TGR1</accession>
<dbReference type="GO" id="GO:0003955">
    <property type="term" value="F:NAD(P)H dehydrogenase (quinone) activity"/>
    <property type="evidence" value="ECO:0007669"/>
    <property type="project" value="TreeGrafter"/>
</dbReference>
<feature type="domain" description="Pyridine nucleotide-disulphide oxidoreductase dimerisation" evidence="11">
    <location>
        <begin position="353"/>
        <end position="459"/>
    </location>
</feature>
<evidence type="ECO:0000256" key="8">
    <source>
        <dbReference type="PIRSR" id="PIRSR000350-3"/>
    </source>
</evidence>
<evidence type="ECO:0000256" key="4">
    <source>
        <dbReference type="ARBA" id="ARBA00022857"/>
    </source>
</evidence>
<dbReference type="FunFam" id="3.30.390.30:FF:000001">
    <property type="entry name" value="Dihydrolipoyl dehydrogenase"/>
    <property type="match status" value="1"/>
</dbReference>
<dbReference type="InterPro" id="IPR001100">
    <property type="entry name" value="Pyr_nuc-diS_OxRdtase"/>
</dbReference>
<keyword evidence="14" id="KW-1185">Reference proteome</keyword>
<evidence type="ECO:0000259" key="12">
    <source>
        <dbReference type="Pfam" id="PF07992"/>
    </source>
</evidence>
<dbReference type="GO" id="GO:0050660">
    <property type="term" value="F:flavin adenine dinucleotide binding"/>
    <property type="evidence" value="ECO:0007669"/>
    <property type="project" value="TreeGrafter"/>
</dbReference>
<reference evidence="13 14" key="2">
    <citation type="journal article" date="2011" name="J. Bacteriol.">
        <title>Complete genome sequence of strain HTCC2503T of Parvularcula bermudensis, the type species of the order "Parvularculales" in the class Alphaproteobacteria.</title>
        <authorList>
            <person name="Oh H.M."/>
            <person name="Kang I."/>
            <person name="Vergin K.L."/>
            <person name="Kang D."/>
            <person name="Rhee K.H."/>
            <person name="Giovannoni S.J."/>
            <person name="Cho J.C."/>
        </authorList>
    </citation>
    <scope>NUCLEOTIDE SEQUENCE [LARGE SCALE GENOMIC DNA]</scope>
    <source>
        <strain evidence="14">ATCC BAA-594 / HTCC2503 / KCTC 12087</strain>
    </source>
</reference>
<dbReference type="PANTHER" id="PTHR43014">
    <property type="entry name" value="MERCURIC REDUCTASE"/>
    <property type="match status" value="1"/>
</dbReference>
<evidence type="ECO:0000313" key="14">
    <source>
        <dbReference type="Proteomes" id="UP000001302"/>
    </source>
</evidence>
<evidence type="ECO:0000256" key="5">
    <source>
        <dbReference type="ARBA" id="ARBA00023002"/>
    </source>
</evidence>
<dbReference type="SUPFAM" id="SSF51905">
    <property type="entry name" value="FAD/NAD(P)-binding domain"/>
    <property type="match status" value="1"/>
</dbReference>
<keyword evidence="5 10" id="KW-0560">Oxidoreductase</keyword>
<dbReference type="HOGENOM" id="CLU_016755_1_0_5"/>
<feature type="domain" description="FAD/NAD(P)-binding" evidence="12">
    <location>
        <begin position="8"/>
        <end position="323"/>
    </location>
</feature>
<keyword evidence="3 8" id="KW-0274">FAD</keyword>
<feature type="binding site" evidence="8">
    <location>
        <position position="201"/>
    </location>
    <ligand>
        <name>NAD(+)</name>
        <dbReference type="ChEBI" id="CHEBI:57540"/>
    </ligand>
</feature>
<dbReference type="EMBL" id="CP002156">
    <property type="protein sequence ID" value="ADM10670.1"/>
    <property type="molecule type" value="Genomic_DNA"/>
</dbReference>
<dbReference type="Pfam" id="PF02852">
    <property type="entry name" value="Pyr_redox_dim"/>
    <property type="match status" value="1"/>
</dbReference>
<comment type="cofactor">
    <cofactor evidence="8">
        <name>FAD</name>
        <dbReference type="ChEBI" id="CHEBI:57692"/>
    </cofactor>
    <text evidence="8">Binds 1 FAD per subunit.</text>
</comment>
<evidence type="ECO:0000256" key="2">
    <source>
        <dbReference type="ARBA" id="ARBA00022630"/>
    </source>
</evidence>
<dbReference type="PANTHER" id="PTHR43014:SF2">
    <property type="entry name" value="MERCURIC REDUCTASE"/>
    <property type="match status" value="1"/>
</dbReference>
<dbReference type="Gene3D" id="3.30.390.30">
    <property type="match status" value="1"/>
</dbReference>
<dbReference type="Proteomes" id="UP000001302">
    <property type="component" value="Chromosome"/>
</dbReference>
<comment type="similarity">
    <text evidence="1 10">Belongs to the class-I pyridine nucleotide-disulfide oxidoreductase family.</text>
</comment>
<dbReference type="RefSeq" id="WP_013301644.1">
    <property type="nucleotide sequence ID" value="NC_014414.1"/>
</dbReference>
<dbReference type="OrthoDB" id="9781772at2"/>
<evidence type="ECO:0000256" key="7">
    <source>
        <dbReference type="ARBA" id="ARBA00023284"/>
    </source>
</evidence>
<evidence type="ECO:0000256" key="10">
    <source>
        <dbReference type="RuleBase" id="RU003691"/>
    </source>
</evidence>
<keyword evidence="2 10" id="KW-0285">Flavoprotein</keyword>
<dbReference type="Pfam" id="PF07992">
    <property type="entry name" value="Pyr_redox_2"/>
    <property type="match status" value="1"/>
</dbReference>
<dbReference type="PRINTS" id="PR00411">
    <property type="entry name" value="PNDRDTASEI"/>
</dbReference>
<dbReference type="AlphaFoldDB" id="E0TGR1"/>
<feature type="binding site" evidence="8">
    <location>
        <position position="269"/>
    </location>
    <ligand>
        <name>NAD(+)</name>
        <dbReference type="ChEBI" id="CHEBI:57540"/>
    </ligand>
</feature>
<evidence type="ECO:0000256" key="1">
    <source>
        <dbReference type="ARBA" id="ARBA00007532"/>
    </source>
</evidence>
<evidence type="ECO:0000256" key="3">
    <source>
        <dbReference type="ARBA" id="ARBA00022827"/>
    </source>
</evidence>
<keyword evidence="6" id="KW-1015">Disulfide bond</keyword>
<sequence>MTKLLKTDLCIIGAGSGGLSVAAGAAQLGRDVVLIERHKMGGDCLNFGCVPSKALLAAGAVAQTIRTASKFGIKAADPLIDYGAVHDHVHGVIAAIEPNDSQDRFEALGCTVLREDARFTGRREVTAGDTVVRAKHFVIATGSAPFVPPIEGLKTVPYLTNETLFDLKECPDHLIVVGGGPIGIEMAQAHRRLGAKVTVLERGGDILPKDDPELVAILAEELRGEGLTLETQTEVHEVAKGAEGHIIVKGAKAGAPYEVTGSHLLIAVGRQPPLASLDLQTAGVATHPKGITVDQFMRTSNPRIYAIGDCTGGRQFTHVAGYHASLVVQNILFKTPRLTFGIKGGKNHEEEAPWVTYTDPELAHVGLTAQMAEARGESYSTALWDYEENDRAQAERATRGKIKVVIGKGGRLLGASIVGKKAGDLIGPWQLAVANGLKIGAFTKAIMPYPTLSEVSKRAAGAYYTPSLFSDRTRMLVRLLASFD</sequence>
<dbReference type="KEGG" id="pbr:PB2503_13164"/>
<proteinExistence type="inferred from homology"/>
<dbReference type="InterPro" id="IPR016156">
    <property type="entry name" value="FAD/NAD-linked_Rdtase_dimer_sf"/>
</dbReference>
<gene>
    <name evidence="13" type="ordered locus">PB2503_13164</name>
</gene>
<feature type="binding site" evidence="8">
    <location>
        <position position="309"/>
    </location>
    <ligand>
        <name>FAD</name>
        <dbReference type="ChEBI" id="CHEBI:57692"/>
    </ligand>
</feature>
<dbReference type="InterPro" id="IPR004099">
    <property type="entry name" value="Pyr_nucl-diS_OxRdtase_dimer"/>
</dbReference>
<evidence type="ECO:0000313" key="13">
    <source>
        <dbReference type="EMBL" id="ADM10670.1"/>
    </source>
</evidence>
<reference evidence="14" key="1">
    <citation type="submission" date="2010-08" db="EMBL/GenBank/DDBJ databases">
        <title>Genome sequence of Parvularcula bermudensis HTCC2503.</title>
        <authorList>
            <person name="Kang D.-M."/>
            <person name="Oh H.-M."/>
            <person name="Cho J.-C."/>
        </authorList>
    </citation>
    <scope>NUCLEOTIDE SEQUENCE [LARGE SCALE GENOMIC DNA]</scope>
    <source>
        <strain evidence="14">ATCC BAA-594 / HTCC2503 / KCTC 12087</strain>
    </source>
</reference>
<evidence type="ECO:0000256" key="9">
    <source>
        <dbReference type="PIRSR" id="PIRSR000350-4"/>
    </source>
</evidence>
<dbReference type="InterPro" id="IPR036188">
    <property type="entry name" value="FAD/NAD-bd_sf"/>
</dbReference>
<feature type="binding site" evidence="8">
    <location>
        <begin position="141"/>
        <end position="143"/>
    </location>
    <ligand>
        <name>FAD</name>
        <dbReference type="ChEBI" id="CHEBI:57692"/>
    </ligand>
</feature>
<feature type="binding site" evidence="8">
    <location>
        <position position="53"/>
    </location>
    <ligand>
        <name>FAD</name>
        <dbReference type="ChEBI" id="CHEBI:57692"/>
    </ligand>
</feature>
<keyword evidence="7 10" id="KW-0676">Redox-active center</keyword>
<feature type="disulfide bond" description="Redox-active" evidence="9">
    <location>
        <begin position="44"/>
        <end position="49"/>
    </location>
</feature>
<dbReference type="InterPro" id="IPR023753">
    <property type="entry name" value="FAD/NAD-binding_dom"/>
</dbReference>
<keyword evidence="8" id="KW-0520">NAD</keyword>